<feature type="transmembrane region" description="Helical" evidence="6">
    <location>
        <begin position="207"/>
        <end position="228"/>
    </location>
</feature>
<evidence type="ECO:0000313" key="9">
    <source>
        <dbReference type="Proteomes" id="UP000823660"/>
    </source>
</evidence>
<evidence type="ECO:0000313" key="8">
    <source>
        <dbReference type="EMBL" id="MBO8466703.1"/>
    </source>
</evidence>
<dbReference type="PANTHER" id="PTHR43702">
    <property type="entry name" value="L-FUCOSE-PROTON SYMPORTER"/>
    <property type="match status" value="1"/>
</dbReference>
<sequence length="384" mass="40936">MGKSSLTGILPVLFGFFVMGFCDVVGVATSYVKQDFGLSETVAGFIPSMVFVWFLLLSVPAAVWMNRIGRKRMVQTSNIVTFAGMLIPFVHYGFVTCMAGFILLGIGNTILQVSLNPLLTNVVSGKRLSSMLTAGQVIKAVSSFCGPFMAAFALGVLGEWRYLFPVFAAITLLSALWLMFADIPKETAVTESSSPGATFALLKDRTILFLFLGIFFVVGVDVGTNTVAPKLLIEREGFSVDQAGFGSSLYFVCRTAGALAGSFILAKMDDIAYFRINILVALAAVFLLFFAESAAAIMILIGCIGFFCSSIFSVIYSQALKNMPDRANEISGLMITGVCGGAAIPPAMGVLTDAVGSQAGSIAVIAACMVYLTCCAFRLKHEFK</sequence>
<dbReference type="Proteomes" id="UP000823660">
    <property type="component" value="Unassembled WGS sequence"/>
</dbReference>
<gene>
    <name evidence="8" type="ORF">IAB99_02935</name>
</gene>
<dbReference type="Pfam" id="PF07690">
    <property type="entry name" value="MFS_1"/>
    <property type="match status" value="1"/>
</dbReference>
<reference evidence="8" key="1">
    <citation type="submission" date="2020-10" db="EMBL/GenBank/DDBJ databases">
        <authorList>
            <person name="Gilroy R."/>
        </authorList>
    </citation>
    <scope>NUCLEOTIDE SEQUENCE</scope>
    <source>
        <strain evidence="8">B1-15692</strain>
    </source>
</reference>
<dbReference type="GO" id="GO:0022857">
    <property type="term" value="F:transmembrane transporter activity"/>
    <property type="evidence" value="ECO:0007669"/>
    <property type="project" value="InterPro"/>
</dbReference>
<comment type="subcellular location">
    <subcellularLocation>
        <location evidence="1">Cell inner membrane</location>
        <topology evidence="1">Multi-pass membrane protein</topology>
    </subcellularLocation>
</comment>
<dbReference type="SUPFAM" id="SSF103473">
    <property type="entry name" value="MFS general substrate transporter"/>
    <property type="match status" value="1"/>
</dbReference>
<evidence type="ECO:0000256" key="3">
    <source>
        <dbReference type="ARBA" id="ARBA00022692"/>
    </source>
</evidence>
<dbReference type="Gene3D" id="1.20.1250.20">
    <property type="entry name" value="MFS general substrate transporter like domains"/>
    <property type="match status" value="2"/>
</dbReference>
<evidence type="ECO:0000256" key="1">
    <source>
        <dbReference type="ARBA" id="ARBA00004429"/>
    </source>
</evidence>
<feature type="transmembrane region" description="Helical" evidence="6">
    <location>
        <begin position="273"/>
        <end position="291"/>
    </location>
</feature>
<dbReference type="InterPro" id="IPR011701">
    <property type="entry name" value="MFS"/>
</dbReference>
<feature type="transmembrane region" description="Helical" evidence="6">
    <location>
        <begin position="44"/>
        <end position="65"/>
    </location>
</feature>
<dbReference type="PROSITE" id="PS50850">
    <property type="entry name" value="MFS"/>
    <property type="match status" value="1"/>
</dbReference>
<feature type="transmembrane region" description="Helical" evidence="6">
    <location>
        <begin position="12"/>
        <end position="32"/>
    </location>
</feature>
<proteinExistence type="predicted"/>
<dbReference type="InterPro" id="IPR036259">
    <property type="entry name" value="MFS_trans_sf"/>
</dbReference>
<keyword evidence="5 6" id="KW-0472">Membrane</keyword>
<feature type="domain" description="Major facilitator superfamily (MFS) profile" evidence="7">
    <location>
        <begin position="1"/>
        <end position="384"/>
    </location>
</feature>
<feature type="transmembrane region" description="Helical" evidence="6">
    <location>
        <begin position="162"/>
        <end position="180"/>
    </location>
</feature>
<keyword evidence="2" id="KW-1003">Cell membrane</keyword>
<keyword evidence="4 6" id="KW-1133">Transmembrane helix</keyword>
<dbReference type="AlphaFoldDB" id="A0A9D9I696"/>
<dbReference type="EMBL" id="JADIMH010000015">
    <property type="protein sequence ID" value="MBO8466703.1"/>
    <property type="molecule type" value="Genomic_DNA"/>
</dbReference>
<feature type="transmembrane region" description="Helical" evidence="6">
    <location>
        <begin position="360"/>
        <end position="379"/>
    </location>
</feature>
<dbReference type="GO" id="GO:0005886">
    <property type="term" value="C:plasma membrane"/>
    <property type="evidence" value="ECO:0007669"/>
    <property type="project" value="UniProtKB-SubCell"/>
</dbReference>
<dbReference type="PANTHER" id="PTHR43702:SF3">
    <property type="entry name" value="PROTEIN TSGA"/>
    <property type="match status" value="1"/>
</dbReference>
<evidence type="ECO:0000256" key="5">
    <source>
        <dbReference type="ARBA" id="ARBA00023136"/>
    </source>
</evidence>
<feature type="transmembrane region" description="Helical" evidence="6">
    <location>
        <begin position="297"/>
        <end position="318"/>
    </location>
</feature>
<comment type="caution">
    <text evidence="8">The sequence shown here is derived from an EMBL/GenBank/DDBJ whole genome shotgun (WGS) entry which is preliminary data.</text>
</comment>
<reference evidence="8" key="2">
    <citation type="journal article" date="2021" name="PeerJ">
        <title>Extensive microbial diversity within the chicken gut microbiome revealed by metagenomics and culture.</title>
        <authorList>
            <person name="Gilroy R."/>
            <person name="Ravi A."/>
            <person name="Getino M."/>
            <person name="Pursley I."/>
            <person name="Horton D.L."/>
            <person name="Alikhan N.F."/>
            <person name="Baker D."/>
            <person name="Gharbi K."/>
            <person name="Hall N."/>
            <person name="Watson M."/>
            <person name="Adriaenssens E.M."/>
            <person name="Foster-Nyarko E."/>
            <person name="Jarju S."/>
            <person name="Secka A."/>
            <person name="Antonio M."/>
            <person name="Oren A."/>
            <person name="Chaudhuri R.R."/>
            <person name="La Ragione R."/>
            <person name="Hildebrand F."/>
            <person name="Pallen M.J."/>
        </authorList>
    </citation>
    <scope>NUCLEOTIDE SEQUENCE</scope>
    <source>
        <strain evidence="8">B1-15692</strain>
    </source>
</reference>
<evidence type="ECO:0000256" key="2">
    <source>
        <dbReference type="ARBA" id="ARBA00022475"/>
    </source>
</evidence>
<feature type="transmembrane region" description="Helical" evidence="6">
    <location>
        <begin position="248"/>
        <end position="266"/>
    </location>
</feature>
<name>A0A9D9I696_9BACT</name>
<keyword evidence="3 6" id="KW-0812">Transmembrane</keyword>
<accession>A0A9D9I696</accession>
<protein>
    <submittedName>
        <fullName evidence="8">MFS transporter</fullName>
    </submittedName>
</protein>
<evidence type="ECO:0000256" key="6">
    <source>
        <dbReference type="SAM" id="Phobius"/>
    </source>
</evidence>
<evidence type="ECO:0000259" key="7">
    <source>
        <dbReference type="PROSITE" id="PS50850"/>
    </source>
</evidence>
<evidence type="ECO:0000256" key="4">
    <source>
        <dbReference type="ARBA" id="ARBA00022989"/>
    </source>
</evidence>
<dbReference type="InterPro" id="IPR050375">
    <property type="entry name" value="MFS_TsgA-like"/>
</dbReference>
<dbReference type="InterPro" id="IPR020846">
    <property type="entry name" value="MFS_dom"/>
</dbReference>
<feature type="transmembrane region" description="Helical" evidence="6">
    <location>
        <begin position="330"/>
        <end position="348"/>
    </location>
</feature>
<organism evidence="8 9">
    <name type="scientific">Candidatus Cryptobacteroides faecipullorum</name>
    <dbReference type="NCBI Taxonomy" id="2840764"/>
    <lineage>
        <taxon>Bacteria</taxon>
        <taxon>Pseudomonadati</taxon>
        <taxon>Bacteroidota</taxon>
        <taxon>Bacteroidia</taxon>
        <taxon>Bacteroidales</taxon>
        <taxon>Candidatus Cryptobacteroides</taxon>
    </lineage>
</organism>